<evidence type="ECO:0000256" key="8">
    <source>
        <dbReference type="ARBA" id="ARBA00051735"/>
    </source>
</evidence>
<evidence type="ECO:0000256" key="5">
    <source>
        <dbReference type="ARBA" id="ARBA00050358"/>
    </source>
</evidence>
<evidence type="ECO:0000256" key="11">
    <source>
        <dbReference type="ARBA" id="ARBA00052511"/>
    </source>
</evidence>
<evidence type="ECO:0000256" key="6">
    <source>
        <dbReference type="ARBA" id="ARBA00050608"/>
    </source>
</evidence>
<comment type="catalytic activity">
    <reaction evidence="13">
        <text>cyclohexanecarbaldehyde + hydrogen cyanide = (2S)-2-cyclohexyl-2-hydroxyacetonitrile</text>
        <dbReference type="Rhea" id="RHEA:77423"/>
        <dbReference type="ChEBI" id="CHEBI:18407"/>
        <dbReference type="ChEBI" id="CHEBI:197359"/>
        <dbReference type="ChEBI" id="CHEBI:197360"/>
    </reaction>
</comment>
<dbReference type="GO" id="GO:0080031">
    <property type="term" value="F:methyl salicylate esterase activity"/>
    <property type="evidence" value="ECO:0007669"/>
    <property type="project" value="TreeGrafter"/>
</dbReference>
<comment type="catalytic activity">
    <reaction evidence="11">
        <text>3-formylthiophene + hydrogen cyanide = (2S)-2-hydroxy-2-(thiophen-3-yl)acetonitrile</text>
        <dbReference type="Rhea" id="RHEA:77459"/>
        <dbReference type="ChEBI" id="CHEBI:18407"/>
        <dbReference type="ChEBI" id="CHEBI:87611"/>
        <dbReference type="ChEBI" id="CHEBI:197333"/>
    </reaction>
</comment>
<sequence>MEDKEQRHFVLVHGACHGAWCWYKVASLLKLAGHKVTALDMASSGRNPKQVKDVHSFSEYFEPLMEFMTSLPAEEKVILVGHSMGGPCISAAMERFPEKISAGVFAAAFMPGPDLSYLTIKAEYDKQVNDYLDPELTFDDGLNNPPTGFLFGPKGLSTFLYQLSPNEDLVLATLCMRPVPCRDLGGIQNVVITKEKYGSVPRIYVVCDQDKIVSEDLQRWMIKNNPTDEVKVINGSDHMPMFCKPQEMSSCLLEIAKKYV</sequence>
<dbReference type="PANTHER" id="PTHR10992:SF1066">
    <property type="entry name" value="METHYL JASMONATE ESTERASE 1"/>
    <property type="match status" value="1"/>
</dbReference>
<evidence type="ECO:0000313" key="22">
    <source>
        <dbReference type="EMBL" id="KDP31865.1"/>
    </source>
</evidence>
<dbReference type="Pfam" id="PF12697">
    <property type="entry name" value="Abhydrolase_6"/>
    <property type="match status" value="1"/>
</dbReference>
<reference evidence="22 23" key="1">
    <citation type="journal article" date="2014" name="PLoS ONE">
        <title>Global Analysis of Gene Expression Profiles in Physic Nut (Jatropha curcas L.) Seedlings Exposed to Salt Stress.</title>
        <authorList>
            <person name="Zhang L."/>
            <person name="Zhang C."/>
            <person name="Wu P."/>
            <person name="Chen Y."/>
            <person name="Li M."/>
            <person name="Jiang H."/>
            <person name="Wu G."/>
        </authorList>
    </citation>
    <scope>NUCLEOTIDE SEQUENCE [LARGE SCALE GENOMIC DNA]</scope>
    <source>
        <strain evidence="23">cv. GZQX0401</strain>
        <tissue evidence="22">Young leaves</tissue>
    </source>
</reference>
<evidence type="ECO:0000256" key="15">
    <source>
        <dbReference type="ARBA" id="ARBA00060885"/>
    </source>
</evidence>
<evidence type="ECO:0000256" key="4">
    <source>
        <dbReference type="ARBA" id="ARBA00050262"/>
    </source>
</evidence>
<evidence type="ECO:0000256" key="9">
    <source>
        <dbReference type="ARBA" id="ARBA00051977"/>
    </source>
</evidence>
<comment type="catalytic activity">
    <reaction evidence="5">
        <text>benzaldehyde + hydrogen cyanide = (S)-mandelonitrile</text>
        <dbReference type="Rhea" id="RHEA:77427"/>
        <dbReference type="ChEBI" id="CHEBI:17169"/>
        <dbReference type="ChEBI" id="CHEBI:18407"/>
        <dbReference type="ChEBI" id="CHEBI:36941"/>
    </reaction>
</comment>
<dbReference type="EC" id="4.1.2.47" evidence="16"/>
<dbReference type="EMBL" id="KK914593">
    <property type="protein sequence ID" value="KDP31865.1"/>
    <property type="molecule type" value="Genomic_DNA"/>
</dbReference>
<dbReference type="GO" id="GO:0047606">
    <property type="term" value="F:(S)-hydroxynitrile lyase activity"/>
    <property type="evidence" value="ECO:0007669"/>
    <property type="project" value="UniProtKB-EC"/>
</dbReference>
<comment type="catalytic activity">
    <reaction evidence="3">
        <text>a monosubstituted aliphatic (S)-hydroxynitrile = an aldehyde + hydrogen cyanide</text>
        <dbReference type="Rhea" id="RHEA:56588"/>
        <dbReference type="ChEBI" id="CHEBI:17478"/>
        <dbReference type="ChEBI" id="CHEBI:18407"/>
        <dbReference type="ChEBI" id="CHEBI:140596"/>
        <dbReference type="EC" id="4.1.2.47"/>
    </reaction>
</comment>
<dbReference type="Proteomes" id="UP000027138">
    <property type="component" value="Unassembled WGS sequence"/>
</dbReference>
<proteinExistence type="inferred from homology"/>
<comment type="catalytic activity">
    <reaction evidence="12">
        <text>2,2-dimethylpropanal + hydrogen cyanide = (2S)-2-hydroxy-3,3-dimethylbutanenitrile</text>
        <dbReference type="Rhea" id="RHEA:77407"/>
        <dbReference type="ChEBI" id="CHEBI:18407"/>
        <dbReference type="ChEBI" id="CHEBI:141557"/>
        <dbReference type="ChEBI" id="CHEBI:197355"/>
    </reaction>
</comment>
<comment type="catalytic activity">
    <reaction evidence="2">
        <text>4-methoxybenzaldehyde + hydrogen cyanide = (2S)-2-hydroxy-2-(4-methoxyphenyl)acetonitrile</text>
        <dbReference type="Rhea" id="RHEA:77447"/>
        <dbReference type="ChEBI" id="CHEBI:18407"/>
        <dbReference type="ChEBI" id="CHEBI:28235"/>
        <dbReference type="ChEBI" id="CHEBI:197328"/>
    </reaction>
</comment>
<dbReference type="InterPro" id="IPR000073">
    <property type="entry name" value="AB_hydrolase_1"/>
</dbReference>
<feature type="domain" description="AB hydrolase-1" evidence="21">
    <location>
        <begin position="9"/>
        <end position="242"/>
    </location>
</feature>
<dbReference type="FunFam" id="3.40.50.1820:FF:000051">
    <property type="entry name" value="(S)-hydroxynitrile lyase"/>
    <property type="match status" value="1"/>
</dbReference>
<evidence type="ECO:0000256" key="19">
    <source>
        <dbReference type="ARBA" id="ARBA00078291"/>
    </source>
</evidence>
<evidence type="ECO:0000256" key="2">
    <source>
        <dbReference type="ARBA" id="ARBA00050104"/>
    </source>
</evidence>
<evidence type="ECO:0000256" key="10">
    <source>
        <dbReference type="ARBA" id="ARBA00052033"/>
    </source>
</evidence>
<evidence type="ECO:0000256" key="12">
    <source>
        <dbReference type="ARBA" id="ARBA00052600"/>
    </source>
</evidence>
<dbReference type="OrthoDB" id="408373at2759"/>
<evidence type="ECO:0000256" key="14">
    <source>
        <dbReference type="ARBA" id="ARBA00052826"/>
    </source>
</evidence>
<name>A0A067KHX5_JATCU</name>
<evidence type="ECO:0000259" key="21">
    <source>
        <dbReference type="Pfam" id="PF12697"/>
    </source>
</evidence>
<evidence type="ECO:0000256" key="3">
    <source>
        <dbReference type="ARBA" id="ARBA00050241"/>
    </source>
</evidence>
<comment type="catalytic activity">
    <reaction evidence="4">
        <text>2-hydroxy-2-methylpropanenitrile = acetone + hydrogen cyanide</text>
        <dbReference type="Rhea" id="RHEA:11932"/>
        <dbReference type="ChEBI" id="CHEBI:15347"/>
        <dbReference type="ChEBI" id="CHEBI:15348"/>
        <dbReference type="ChEBI" id="CHEBI:18407"/>
    </reaction>
    <physiologicalReaction direction="left-to-right" evidence="4">
        <dbReference type="Rhea" id="RHEA:11933"/>
    </physiologicalReaction>
</comment>
<dbReference type="GO" id="GO:0009696">
    <property type="term" value="P:salicylic acid metabolic process"/>
    <property type="evidence" value="ECO:0007669"/>
    <property type="project" value="TreeGrafter"/>
</dbReference>
<dbReference type="SUPFAM" id="SSF53474">
    <property type="entry name" value="alpha/beta-Hydrolases"/>
    <property type="match status" value="1"/>
</dbReference>
<dbReference type="Gene3D" id="3.40.50.1820">
    <property type="entry name" value="alpha/beta hydrolase"/>
    <property type="match status" value="1"/>
</dbReference>
<dbReference type="AlphaFoldDB" id="A0A067KHX5"/>
<comment type="catalytic activity">
    <reaction evidence="10">
        <text>2-methylpropanal + hydrogen cyanide = (2S)-2-hydroxy-3-methylbutanenitrile</text>
        <dbReference type="Rhea" id="RHEA:77403"/>
        <dbReference type="ChEBI" id="CHEBI:18407"/>
        <dbReference type="ChEBI" id="CHEBI:48943"/>
        <dbReference type="ChEBI" id="CHEBI:197354"/>
    </reaction>
</comment>
<comment type="catalytic activity">
    <reaction evidence="9">
        <text>acrolein + hydrogen cyanide = (2S)-2-hydroxybut-3-enenitrile</text>
        <dbReference type="Rhea" id="RHEA:77411"/>
        <dbReference type="ChEBI" id="CHEBI:15368"/>
        <dbReference type="ChEBI" id="CHEBI:18407"/>
        <dbReference type="ChEBI" id="CHEBI:197356"/>
    </reaction>
</comment>
<keyword evidence="1" id="KW-0456">Lyase</keyword>
<evidence type="ECO:0000256" key="18">
    <source>
        <dbReference type="ARBA" id="ARBA00076040"/>
    </source>
</evidence>
<comment type="catalytic activity">
    <reaction evidence="7">
        <text>butan-2-one + hydrogen cyanide = 2-hydroxy-2-methylbutanenitrile</text>
        <dbReference type="Rhea" id="RHEA:77467"/>
        <dbReference type="ChEBI" id="CHEBI:18407"/>
        <dbReference type="ChEBI" id="CHEBI:28398"/>
        <dbReference type="ChEBI" id="CHEBI:60954"/>
    </reaction>
    <physiologicalReaction direction="right-to-left" evidence="7">
        <dbReference type="Rhea" id="RHEA:77469"/>
    </physiologicalReaction>
</comment>
<evidence type="ECO:0000256" key="20">
    <source>
        <dbReference type="ARBA" id="ARBA00079794"/>
    </source>
</evidence>
<evidence type="ECO:0000313" key="23">
    <source>
        <dbReference type="Proteomes" id="UP000027138"/>
    </source>
</evidence>
<organism evidence="22 23">
    <name type="scientific">Jatropha curcas</name>
    <name type="common">Barbados nut</name>
    <dbReference type="NCBI Taxonomy" id="180498"/>
    <lineage>
        <taxon>Eukaryota</taxon>
        <taxon>Viridiplantae</taxon>
        <taxon>Streptophyta</taxon>
        <taxon>Embryophyta</taxon>
        <taxon>Tracheophyta</taxon>
        <taxon>Spermatophyta</taxon>
        <taxon>Magnoliopsida</taxon>
        <taxon>eudicotyledons</taxon>
        <taxon>Gunneridae</taxon>
        <taxon>Pentapetalae</taxon>
        <taxon>rosids</taxon>
        <taxon>fabids</taxon>
        <taxon>Malpighiales</taxon>
        <taxon>Euphorbiaceae</taxon>
        <taxon>Crotonoideae</taxon>
        <taxon>Jatropheae</taxon>
        <taxon>Jatropha</taxon>
    </lineage>
</organism>
<dbReference type="PANTHER" id="PTHR10992">
    <property type="entry name" value="METHYLESTERASE FAMILY MEMBER"/>
    <property type="match status" value="1"/>
</dbReference>
<evidence type="ECO:0000256" key="16">
    <source>
        <dbReference type="ARBA" id="ARBA00066572"/>
    </source>
</evidence>
<evidence type="ECO:0000256" key="13">
    <source>
        <dbReference type="ARBA" id="ARBA00052609"/>
    </source>
</evidence>
<comment type="catalytic activity">
    <reaction evidence="14">
        <text>an aromatic (S)-hydroxynitrile = an aromatic aldehyde + hydrogen cyanide</text>
        <dbReference type="Rhea" id="RHEA:54660"/>
        <dbReference type="ChEBI" id="CHEBI:18407"/>
        <dbReference type="ChEBI" id="CHEBI:33855"/>
        <dbReference type="ChEBI" id="CHEBI:138306"/>
        <dbReference type="EC" id="4.1.2.47"/>
    </reaction>
</comment>
<protein>
    <recommendedName>
        <fullName evidence="17">(S)-hydroxynitrile lyase</fullName>
        <ecNumber evidence="16">4.1.2.47</ecNumber>
    </recommendedName>
    <alternativeName>
        <fullName evidence="18">2-hydroxy-2-methylpropanenitrile lyase</fullName>
    </alternativeName>
    <alternativeName>
        <fullName evidence="19">Acetone cyanohydrin lyase</fullName>
    </alternativeName>
    <alternativeName>
        <fullName evidence="20">Hydroxynitrile lyase</fullName>
    </alternativeName>
</protein>
<accession>A0A067KHX5</accession>
<dbReference type="GO" id="GO:0009694">
    <property type="term" value="P:jasmonic acid metabolic process"/>
    <property type="evidence" value="ECO:0007669"/>
    <property type="project" value="TreeGrafter"/>
</dbReference>
<dbReference type="InterPro" id="IPR029058">
    <property type="entry name" value="AB_hydrolase_fold"/>
</dbReference>
<gene>
    <name evidence="22" type="ORF">JCGZ_12326</name>
</gene>
<evidence type="ECO:0000256" key="7">
    <source>
        <dbReference type="ARBA" id="ARBA00051647"/>
    </source>
</evidence>
<comment type="similarity">
    <text evidence="15">Belongs to the AB hydrolase superfamily. Hydroxynitrile lyase family.</text>
</comment>
<dbReference type="InterPro" id="IPR045889">
    <property type="entry name" value="MES/HNL"/>
</dbReference>
<evidence type="ECO:0000256" key="1">
    <source>
        <dbReference type="ARBA" id="ARBA00023239"/>
    </source>
</evidence>
<dbReference type="GO" id="GO:0080030">
    <property type="term" value="F:methyl indole-3-acetate esterase activity"/>
    <property type="evidence" value="ECO:0007669"/>
    <property type="project" value="TreeGrafter"/>
</dbReference>
<evidence type="ECO:0000256" key="17">
    <source>
        <dbReference type="ARBA" id="ARBA00069221"/>
    </source>
</evidence>
<comment type="catalytic activity">
    <reaction evidence="6">
        <text>formylthiophene + hydrogen cyanide = (2R)-2-hydroxy-2-(thiophen-2-yl)acetonitrile</text>
        <dbReference type="Rhea" id="RHEA:77455"/>
        <dbReference type="ChEBI" id="CHEBI:18407"/>
        <dbReference type="ChEBI" id="CHEBI:87301"/>
        <dbReference type="ChEBI" id="CHEBI:197332"/>
    </reaction>
</comment>
<dbReference type="KEGG" id="jcu:105639644"/>
<dbReference type="GO" id="GO:0080032">
    <property type="term" value="F:methyl jasmonate esterase activity"/>
    <property type="evidence" value="ECO:0007669"/>
    <property type="project" value="TreeGrafter"/>
</dbReference>
<comment type="catalytic activity">
    <reaction evidence="8">
        <text>a disubstituted aliphatic (S)-hydroxynitrile = a ketone + hydrogen cyanide</text>
        <dbReference type="Rhea" id="RHEA:56592"/>
        <dbReference type="ChEBI" id="CHEBI:17087"/>
        <dbReference type="ChEBI" id="CHEBI:18407"/>
        <dbReference type="ChEBI" id="CHEBI:140597"/>
        <dbReference type="EC" id="4.1.2.47"/>
    </reaction>
</comment>
<keyword evidence="23" id="KW-1185">Reference proteome</keyword>